<gene>
    <name evidence="4" type="ORF">JR050_15380</name>
</gene>
<dbReference type="Pfam" id="PF00156">
    <property type="entry name" value="Pribosyltran"/>
    <property type="match status" value="1"/>
</dbReference>
<sequence>MPSCLVCHSAFEPSHSWHDVLLLKEKNNLCYRCENSLAKIIGPICVICGRSMDEEMTCADCLAWESSEKKGFLIKNRSVFHYNDHMKDIMNQFKFRGDIEVIQAFSSDFNGLYKKEFIKTDVIVPIPLSMERLYERGFNQAEAIASVLQRPLTNILLKSHQEKQSKKGKLHRLKEQNSFSIYGDSCIRGKHILLVDDIYTTGTTLRNCAAVLLSAGACSCSSLTLIRS</sequence>
<evidence type="ECO:0000259" key="2">
    <source>
        <dbReference type="Pfam" id="PF00156"/>
    </source>
</evidence>
<evidence type="ECO:0000313" key="5">
    <source>
        <dbReference type="Proteomes" id="UP001518925"/>
    </source>
</evidence>
<evidence type="ECO:0000259" key="3">
    <source>
        <dbReference type="Pfam" id="PF18912"/>
    </source>
</evidence>
<dbReference type="InterPro" id="IPR051910">
    <property type="entry name" value="ComF/GntX_DNA_util-trans"/>
</dbReference>
<evidence type="ECO:0000256" key="1">
    <source>
        <dbReference type="ARBA" id="ARBA00008007"/>
    </source>
</evidence>
<accession>A0ABS2DKQ2</accession>
<dbReference type="InterPro" id="IPR000836">
    <property type="entry name" value="PRTase_dom"/>
</dbReference>
<dbReference type="InterPro" id="IPR029057">
    <property type="entry name" value="PRTase-like"/>
</dbReference>
<feature type="domain" description="Double zinc ribbon" evidence="3">
    <location>
        <begin position="2"/>
        <end position="62"/>
    </location>
</feature>
<dbReference type="Gene3D" id="3.40.50.2020">
    <property type="match status" value="1"/>
</dbReference>
<proteinExistence type="inferred from homology"/>
<feature type="domain" description="Phosphoribosyltransferase" evidence="2">
    <location>
        <begin position="135"/>
        <end position="226"/>
    </location>
</feature>
<comment type="caution">
    <text evidence="4">The sequence shown here is derived from an EMBL/GenBank/DDBJ whole genome shotgun (WGS) entry which is preliminary data.</text>
</comment>
<keyword evidence="5" id="KW-1185">Reference proteome</keyword>
<dbReference type="EMBL" id="JAFELM010000039">
    <property type="protein sequence ID" value="MBM6619049.1"/>
    <property type="molecule type" value="Genomic_DNA"/>
</dbReference>
<dbReference type="Proteomes" id="UP001518925">
    <property type="component" value="Unassembled WGS sequence"/>
</dbReference>
<reference evidence="4 5" key="1">
    <citation type="submission" date="2021-02" db="EMBL/GenBank/DDBJ databases">
        <title>Bacillus sp. RD4P76, an endophyte from a halophyte.</title>
        <authorList>
            <person name="Sun J.-Q."/>
        </authorList>
    </citation>
    <scope>NUCLEOTIDE SEQUENCE [LARGE SCALE GENOMIC DNA]</scope>
    <source>
        <strain evidence="4 5">RD4P76</strain>
    </source>
</reference>
<comment type="similarity">
    <text evidence="1">Belongs to the ComF/GntX family.</text>
</comment>
<name>A0ABS2DKQ2_9BACI</name>
<dbReference type="PANTHER" id="PTHR47505">
    <property type="entry name" value="DNA UTILIZATION PROTEIN YHGH"/>
    <property type="match status" value="1"/>
</dbReference>
<dbReference type="InterPro" id="IPR044005">
    <property type="entry name" value="DZR_2"/>
</dbReference>
<protein>
    <submittedName>
        <fullName evidence="4">ComF family protein</fullName>
    </submittedName>
</protein>
<organism evidence="4 5">
    <name type="scientific">Bacillus suaedaesalsae</name>
    <dbReference type="NCBI Taxonomy" id="2810349"/>
    <lineage>
        <taxon>Bacteria</taxon>
        <taxon>Bacillati</taxon>
        <taxon>Bacillota</taxon>
        <taxon>Bacilli</taxon>
        <taxon>Bacillales</taxon>
        <taxon>Bacillaceae</taxon>
        <taxon>Bacillus</taxon>
    </lineage>
</organism>
<evidence type="ECO:0000313" key="4">
    <source>
        <dbReference type="EMBL" id="MBM6619049.1"/>
    </source>
</evidence>
<dbReference type="CDD" id="cd06223">
    <property type="entry name" value="PRTases_typeI"/>
    <property type="match status" value="1"/>
</dbReference>
<dbReference type="Pfam" id="PF18912">
    <property type="entry name" value="DZR_2"/>
    <property type="match status" value="1"/>
</dbReference>
<dbReference type="SUPFAM" id="SSF53271">
    <property type="entry name" value="PRTase-like"/>
    <property type="match status" value="1"/>
</dbReference>
<dbReference type="RefSeq" id="WP_204204408.1">
    <property type="nucleotide sequence ID" value="NZ_JAFELM010000039.1"/>
</dbReference>
<dbReference type="PANTHER" id="PTHR47505:SF1">
    <property type="entry name" value="DNA UTILIZATION PROTEIN YHGH"/>
    <property type="match status" value="1"/>
</dbReference>